<dbReference type="AlphaFoldDB" id="A0A9E8NBT3"/>
<dbReference type="KEGG" id="dpf:ON006_00280"/>
<organism evidence="2 3">
    <name type="scientific">Dyadobacter pollutisoli</name>
    <dbReference type="NCBI Taxonomy" id="2910158"/>
    <lineage>
        <taxon>Bacteria</taxon>
        <taxon>Pseudomonadati</taxon>
        <taxon>Bacteroidota</taxon>
        <taxon>Cytophagia</taxon>
        <taxon>Cytophagales</taxon>
        <taxon>Spirosomataceae</taxon>
        <taxon>Dyadobacter</taxon>
    </lineage>
</organism>
<dbReference type="RefSeq" id="WP_244824701.1">
    <property type="nucleotide sequence ID" value="NZ_CP112998.1"/>
</dbReference>
<dbReference type="Proteomes" id="UP001164653">
    <property type="component" value="Chromosome"/>
</dbReference>
<keyword evidence="3" id="KW-1185">Reference proteome</keyword>
<dbReference type="EMBL" id="CP112998">
    <property type="protein sequence ID" value="WAC12403.1"/>
    <property type="molecule type" value="Genomic_DNA"/>
</dbReference>
<reference evidence="2" key="1">
    <citation type="submission" date="2022-11" db="EMBL/GenBank/DDBJ databases">
        <title>Dyadobacter pollutisoli sp. nov., isolated from plastic dumped soil.</title>
        <authorList>
            <person name="Kim J.M."/>
            <person name="Kim K.R."/>
            <person name="Lee J.K."/>
            <person name="Hao L."/>
            <person name="Jeon C.O."/>
        </authorList>
    </citation>
    <scope>NUCLEOTIDE SEQUENCE</scope>
    <source>
        <strain evidence="2">U1</strain>
    </source>
</reference>
<proteinExistence type="predicted"/>
<gene>
    <name evidence="2" type="ORF">ON006_00280</name>
</gene>
<evidence type="ECO:0000313" key="2">
    <source>
        <dbReference type="EMBL" id="WAC12403.1"/>
    </source>
</evidence>
<evidence type="ECO:0000313" key="3">
    <source>
        <dbReference type="Proteomes" id="UP001164653"/>
    </source>
</evidence>
<feature type="region of interest" description="Disordered" evidence="1">
    <location>
        <begin position="57"/>
        <end position="81"/>
    </location>
</feature>
<protein>
    <submittedName>
        <fullName evidence="2">Uncharacterized protein</fullName>
    </submittedName>
</protein>
<name>A0A9E8NBT3_9BACT</name>
<feature type="compositionally biased region" description="Polar residues" evidence="1">
    <location>
        <begin position="57"/>
        <end position="74"/>
    </location>
</feature>
<evidence type="ECO:0000256" key="1">
    <source>
        <dbReference type="SAM" id="MobiDB-lite"/>
    </source>
</evidence>
<sequence>MLTNQKIISLVKAGLDKSIILTTINTAEGQFDLSTSGLISLKAQKVPDELIAAMQEKQTQPKRQTLAPNDTRPNTPVAGKTPKVGLINQLYVVNSAGNKIEPLDKGIANMGFKASPFGTTAQYEIEGMKAVYRKAANDSLQFVVNTGGSAPEFVLHKAKIHKSKRIAGNLTARPTGAKSGNNTIACNMISAGEGVFKLVPSVKLGKGEYFFAAKLIGSANSIDAYSFGID</sequence>
<accession>A0A9E8NBT3</accession>